<evidence type="ECO:0000313" key="2">
    <source>
        <dbReference type="Proteomes" id="UP001207468"/>
    </source>
</evidence>
<dbReference type="EMBL" id="JAGFNK010000271">
    <property type="protein sequence ID" value="KAI9454523.1"/>
    <property type="molecule type" value="Genomic_DNA"/>
</dbReference>
<keyword evidence="2" id="KW-1185">Reference proteome</keyword>
<sequence length="652" mass="73429">MPPKDFLDQFLPLPDKSPNPCDRIFKEEMFSHPDKMKEAKMVDQFVSAVSEHLPNLRLVNTSRLSEKAPTKYPYRCQPDCAVYKAVNDRSVLNSSLVEFFIEFKTTSEKDPFVNIQCAPNDENQVGTEGKSQAAIKDNPFMRTSADGRQVAGQITAYATLVLSTQYRTHTFLALVFKDFSRLIRWDRGGAVVTSPIFHNKEPHLLDFLLRYDCANDDVRGHDMTVGLPTEGEVQLARTIPEFAETNSFLRVAIQSPDRDQGTNHYIITAPYTQLDIPAGRWTRASIAYDINRKMRVFLKDSWRVFLPGVLAEGDVYAKLHQSLVPNIPHCSLSGDVGDHESKTHEFAKKYGNLSNVISPRRHHRLVLDHVGKPLKDFKSSREMVKAVYASLIAHEAAYQAGILHRDLSAGNLLIFDDGALNINGGMLIDWDHCKAVDPQNELTTARPHTRTGTWQFMAADLIENSSIRQTFVHDLESAFWVMLWVTISHLPSSWEASRRSSFLDNIMNPRVCGNSGGPGKAAMLRNPLGRLKLGFHQHLATLLESLRMVLASRYVEKAPISVDPIILDEFGTPEKKPSLDEKLMAKLNNHKFILELFESALGKDGWPEDDAAEQLEILVSNDIQIIRHSSSKRSRDAAEENCSEPAVKRTTL</sequence>
<dbReference type="Proteomes" id="UP001207468">
    <property type="component" value="Unassembled WGS sequence"/>
</dbReference>
<name>A0ACC0TZC4_9AGAM</name>
<reference evidence="1" key="1">
    <citation type="submission" date="2021-03" db="EMBL/GenBank/DDBJ databases">
        <title>Evolutionary priming and transition to the ectomycorrhizal habit in an iconic lineage of mushroom-forming fungi: is preadaptation a requirement?</title>
        <authorList>
            <consortium name="DOE Joint Genome Institute"/>
            <person name="Looney B.P."/>
            <person name="Miyauchi S."/>
            <person name="Morin E."/>
            <person name="Drula E."/>
            <person name="Courty P.E."/>
            <person name="Chicoki N."/>
            <person name="Fauchery L."/>
            <person name="Kohler A."/>
            <person name="Kuo A."/>
            <person name="LaButti K."/>
            <person name="Pangilinan J."/>
            <person name="Lipzen A."/>
            <person name="Riley R."/>
            <person name="Andreopoulos W."/>
            <person name="He G."/>
            <person name="Johnson J."/>
            <person name="Barry K.W."/>
            <person name="Grigoriev I.V."/>
            <person name="Nagy L."/>
            <person name="Hibbett D."/>
            <person name="Henrissat B."/>
            <person name="Matheny P.B."/>
            <person name="Labbe J."/>
            <person name="Martin A.F."/>
        </authorList>
    </citation>
    <scope>NUCLEOTIDE SEQUENCE</scope>
    <source>
        <strain evidence="1">BPL698</strain>
    </source>
</reference>
<evidence type="ECO:0000313" key="1">
    <source>
        <dbReference type="EMBL" id="KAI9454523.1"/>
    </source>
</evidence>
<accession>A0ACC0TZC4</accession>
<proteinExistence type="predicted"/>
<comment type="caution">
    <text evidence="1">The sequence shown here is derived from an EMBL/GenBank/DDBJ whole genome shotgun (WGS) entry which is preliminary data.</text>
</comment>
<protein>
    <submittedName>
        <fullName evidence="1">Uncharacterized protein</fullName>
    </submittedName>
</protein>
<organism evidence="1 2">
    <name type="scientific">Russula earlei</name>
    <dbReference type="NCBI Taxonomy" id="71964"/>
    <lineage>
        <taxon>Eukaryota</taxon>
        <taxon>Fungi</taxon>
        <taxon>Dikarya</taxon>
        <taxon>Basidiomycota</taxon>
        <taxon>Agaricomycotina</taxon>
        <taxon>Agaricomycetes</taxon>
        <taxon>Russulales</taxon>
        <taxon>Russulaceae</taxon>
        <taxon>Russula</taxon>
    </lineage>
</organism>
<gene>
    <name evidence="1" type="ORF">F5148DRAFT_1288603</name>
</gene>